<organism evidence="1 2">
    <name type="scientific">Sporosarcina psychrophila</name>
    <name type="common">Bacillus psychrophilus</name>
    <dbReference type="NCBI Taxonomy" id="1476"/>
    <lineage>
        <taxon>Bacteria</taxon>
        <taxon>Bacillati</taxon>
        <taxon>Bacillota</taxon>
        <taxon>Bacilli</taxon>
        <taxon>Bacillales</taxon>
        <taxon>Caryophanaceae</taxon>
        <taxon>Sporosarcina</taxon>
    </lineage>
</organism>
<reference evidence="1 2" key="1">
    <citation type="submission" date="2024-06" db="EMBL/GenBank/DDBJ databases">
        <title>Sorghum-associated microbial communities from plants grown in Nebraska, USA.</title>
        <authorList>
            <person name="Schachtman D."/>
        </authorList>
    </citation>
    <scope>NUCLEOTIDE SEQUENCE [LARGE SCALE GENOMIC DNA]</scope>
    <source>
        <strain evidence="1 2">1288</strain>
    </source>
</reference>
<comment type="caution">
    <text evidence="1">The sequence shown here is derived from an EMBL/GenBank/DDBJ whole genome shotgun (WGS) entry which is preliminary data.</text>
</comment>
<gene>
    <name evidence="1" type="ORF">ABIC55_000514</name>
</gene>
<evidence type="ECO:0000313" key="2">
    <source>
        <dbReference type="Proteomes" id="UP001549104"/>
    </source>
</evidence>
<sequence>MIPEFTENDIFVMLQTLNTKSIIGFSNPFIALTK</sequence>
<proteinExistence type="predicted"/>
<keyword evidence="2" id="KW-1185">Reference proteome</keyword>
<dbReference type="EMBL" id="JBEPME010000001">
    <property type="protein sequence ID" value="MET3655430.1"/>
    <property type="molecule type" value="Genomic_DNA"/>
</dbReference>
<dbReference type="Proteomes" id="UP001549104">
    <property type="component" value="Unassembled WGS sequence"/>
</dbReference>
<protein>
    <submittedName>
        <fullName evidence="1">Uncharacterized protein</fullName>
    </submittedName>
</protein>
<accession>A0ABV2K2X0</accession>
<evidence type="ECO:0000313" key="1">
    <source>
        <dbReference type="EMBL" id="MET3655430.1"/>
    </source>
</evidence>
<name>A0ABV2K2X0_SPOPS</name>